<evidence type="ECO:0000313" key="13">
    <source>
        <dbReference type="EMBL" id="AJT42723.1"/>
    </source>
</evidence>
<dbReference type="GO" id="GO:0005524">
    <property type="term" value="F:ATP binding"/>
    <property type="evidence" value="ECO:0007669"/>
    <property type="project" value="UniProtKB-KW"/>
</dbReference>
<evidence type="ECO:0000256" key="3">
    <source>
        <dbReference type="ARBA" id="ARBA00022553"/>
    </source>
</evidence>
<keyword evidence="3" id="KW-0597">Phosphoprotein</keyword>
<evidence type="ECO:0000313" key="12">
    <source>
        <dbReference type="EMBL" id="AJT40344.1"/>
    </source>
</evidence>
<dbReference type="Pfam" id="PF02518">
    <property type="entry name" value="HATPase_c"/>
    <property type="match status" value="1"/>
</dbReference>
<dbReference type="EC" id="2.7.13.3" evidence="2"/>
<evidence type="ECO:0000256" key="7">
    <source>
        <dbReference type="ARBA" id="ARBA00022840"/>
    </source>
</evidence>
<evidence type="ECO:0000256" key="1">
    <source>
        <dbReference type="ARBA" id="ARBA00000085"/>
    </source>
</evidence>
<dbReference type="HOGENOM" id="CLU_000445_20_1_11"/>
<name>A0A0D4BVK2_9MICC</name>
<dbReference type="EMBL" id="CP011005">
    <property type="protein sequence ID" value="AJT40344.1"/>
    <property type="molecule type" value="Genomic_DNA"/>
</dbReference>
<keyword evidence="9" id="KW-0472">Membrane</keyword>
<dbReference type="PANTHER" id="PTHR24421">
    <property type="entry name" value="NITRATE/NITRITE SENSOR PROTEIN NARX-RELATED"/>
    <property type="match status" value="1"/>
</dbReference>
<dbReference type="Pfam" id="PF07730">
    <property type="entry name" value="HisKA_3"/>
    <property type="match status" value="1"/>
</dbReference>
<dbReference type="GO" id="GO:0016020">
    <property type="term" value="C:membrane"/>
    <property type="evidence" value="ECO:0007669"/>
    <property type="project" value="InterPro"/>
</dbReference>
<dbReference type="PANTHER" id="PTHR24421:SF10">
    <property type="entry name" value="NITRATE_NITRITE SENSOR PROTEIN NARQ"/>
    <property type="match status" value="1"/>
</dbReference>
<dbReference type="SUPFAM" id="SSF55874">
    <property type="entry name" value="ATPase domain of HSP90 chaperone/DNA topoisomerase II/histidine kinase"/>
    <property type="match status" value="1"/>
</dbReference>
<keyword evidence="8" id="KW-0902">Two-component regulatory system</keyword>
<evidence type="ECO:0000256" key="6">
    <source>
        <dbReference type="ARBA" id="ARBA00022777"/>
    </source>
</evidence>
<reference evidence="12 14" key="1">
    <citation type="journal article" date="2015" name="Genome Announc.">
        <title>Complete Genome Sequencing of Protease-Producing Novel Arthrobacter sp. Strain IHBB 11108 Using PacBio Single-Molecule Real-Time Sequencing Technology.</title>
        <authorList>
            <person name="Kiran S."/>
            <person name="Swarnkar M.K."/>
            <person name="Pal M."/>
            <person name="Thakur R."/>
            <person name="Tewari R."/>
            <person name="Singh A.K."/>
            <person name="Gulati A."/>
        </authorList>
    </citation>
    <scope>NUCLEOTIDE SEQUENCE [LARGE SCALE GENOMIC DNA]</scope>
    <source>
        <strain evidence="12 14">IHBB 11108</strain>
    </source>
</reference>
<proteinExistence type="predicted"/>
<dbReference type="CDD" id="cd16917">
    <property type="entry name" value="HATPase_UhpB-NarQ-NarX-like"/>
    <property type="match status" value="1"/>
</dbReference>
<organism evidence="12 14">
    <name type="scientific">Psychromicrobium lacuslunae</name>
    <dbReference type="NCBI Taxonomy" id="1618207"/>
    <lineage>
        <taxon>Bacteria</taxon>
        <taxon>Bacillati</taxon>
        <taxon>Actinomycetota</taxon>
        <taxon>Actinomycetes</taxon>
        <taxon>Micrococcales</taxon>
        <taxon>Micrococcaceae</taxon>
        <taxon>Psychromicrobium</taxon>
    </lineage>
</organism>
<evidence type="ECO:0000313" key="14">
    <source>
        <dbReference type="Proteomes" id="UP000061839"/>
    </source>
</evidence>
<dbReference type="PATRIC" id="fig|1618207.4.peg.3425"/>
<dbReference type="InterPro" id="IPR036890">
    <property type="entry name" value="HATPase_C_sf"/>
</dbReference>
<dbReference type="Gene3D" id="3.30.565.10">
    <property type="entry name" value="Histidine kinase-like ATPase, C-terminal domain"/>
    <property type="match status" value="1"/>
</dbReference>
<keyword evidence="9" id="KW-0812">Transmembrane</keyword>
<dbReference type="GO" id="GO:0046983">
    <property type="term" value="F:protein dimerization activity"/>
    <property type="evidence" value="ECO:0007669"/>
    <property type="project" value="InterPro"/>
</dbReference>
<dbReference type="KEGG" id="ari:UM93_00025"/>
<dbReference type="InterPro" id="IPR011712">
    <property type="entry name" value="Sig_transdc_His_kin_sub3_dim/P"/>
</dbReference>
<dbReference type="Proteomes" id="UP000061839">
    <property type="component" value="Chromosome"/>
</dbReference>
<feature type="transmembrane region" description="Helical" evidence="9">
    <location>
        <begin position="88"/>
        <end position="121"/>
    </location>
</feature>
<dbReference type="Gene3D" id="1.20.5.1930">
    <property type="match status" value="1"/>
</dbReference>
<feature type="domain" description="Signal transduction histidine kinase subgroup 3 dimerisation and phosphoacceptor" evidence="11">
    <location>
        <begin position="173"/>
        <end position="238"/>
    </location>
</feature>
<keyword evidence="4" id="KW-0808">Transferase</keyword>
<evidence type="ECO:0000259" key="10">
    <source>
        <dbReference type="Pfam" id="PF02518"/>
    </source>
</evidence>
<dbReference type="EMBL" id="CP011005">
    <property type="protein sequence ID" value="AJT42723.1"/>
    <property type="molecule type" value="Genomic_DNA"/>
</dbReference>
<feature type="transmembrane region" description="Helical" evidence="9">
    <location>
        <begin position="38"/>
        <end position="55"/>
    </location>
</feature>
<accession>A0A0D4BVK2</accession>
<feature type="domain" description="Histidine kinase/HSP90-like ATPase" evidence="10">
    <location>
        <begin position="281"/>
        <end position="365"/>
    </location>
</feature>
<dbReference type="KEGG" id="ari:UM93_16855"/>
<keyword evidence="7" id="KW-0067">ATP-binding</keyword>
<evidence type="ECO:0000256" key="5">
    <source>
        <dbReference type="ARBA" id="ARBA00022741"/>
    </source>
</evidence>
<dbReference type="STRING" id="1618207.UM93_00025"/>
<keyword evidence="9" id="KW-1133">Transmembrane helix</keyword>
<dbReference type="AlphaFoldDB" id="A0A0D4BVK2"/>
<keyword evidence="6" id="KW-0418">Kinase</keyword>
<gene>
    <name evidence="12" type="ORF">UM93_00025</name>
    <name evidence="13" type="ORF">UM93_16855</name>
</gene>
<evidence type="ECO:0000259" key="11">
    <source>
        <dbReference type="Pfam" id="PF07730"/>
    </source>
</evidence>
<feature type="transmembrane region" description="Helical" evidence="9">
    <location>
        <begin position="62"/>
        <end position="82"/>
    </location>
</feature>
<dbReference type="InterPro" id="IPR050482">
    <property type="entry name" value="Sensor_HK_TwoCompSys"/>
</dbReference>
<comment type="catalytic activity">
    <reaction evidence="1">
        <text>ATP + protein L-histidine = ADP + protein N-phospho-L-histidine.</text>
        <dbReference type="EC" id="2.7.13.3"/>
    </reaction>
</comment>
<evidence type="ECO:0000256" key="4">
    <source>
        <dbReference type="ARBA" id="ARBA00022679"/>
    </source>
</evidence>
<dbReference type="GO" id="GO:0000155">
    <property type="term" value="F:phosphorelay sensor kinase activity"/>
    <property type="evidence" value="ECO:0007669"/>
    <property type="project" value="InterPro"/>
</dbReference>
<keyword evidence="14" id="KW-1185">Reference proteome</keyword>
<keyword evidence="5" id="KW-0547">Nucleotide-binding</keyword>
<evidence type="ECO:0000256" key="8">
    <source>
        <dbReference type="ARBA" id="ARBA00023012"/>
    </source>
</evidence>
<dbReference type="InterPro" id="IPR003594">
    <property type="entry name" value="HATPase_dom"/>
</dbReference>
<protein>
    <recommendedName>
        <fullName evidence="2">histidine kinase</fullName>
        <ecNumber evidence="2">2.7.13.3</ecNumber>
    </recommendedName>
</protein>
<dbReference type="RefSeq" id="WP_045072889.1">
    <property type="nucleotide sequence ID" value="NZ_CP011005.1"/>
</dbReference>
<feature type="transmembrane region" description="Helical" evidence="9">
    <location>
        <begin position="133"/>
        <end position="152"/>
    </location>
</feature>
<sequence>MRTRRPYLRTAAIVVVLLLLGLVGTRFASRFQVTSTPLDTWAYICLIAGPLTLFLRHRFPAVMVVLSMGFSGWYLFAGYPAGPQPLSFAVAIIFALIAGQQVVTWLCIGLSVLGVVLYNALMGGDTWPIKTAALSAWLLILGLVGTGIKARIERTTLLRHRRQEQAEAARSAERLALARDIHDVVAHSLSSINVRASVALHLAEKDPAQMQAALQAIKSSSKEALTEVRELLGVLRQDTPLSPVSPLSRLPKLIEEAQASGLRVEQHLNLAHPLAAEQEAVVYRLVQEALTNVVRHAAASRARITVSSAEAELSVQIDDDGIGLVDSIPGNGIAGMRERVASLAGELEFVERHPGLSVRARIPLQSAR</sequence>
<evidence type="ECO:0000256" key="2">
    <source>
        <dbReference type="ARBA" id="ARBA00012438"/>
    </source>
</evidence>
<evidence type="ECO:0000256" key="9">
    <source>
        <dbReference type="SAM" id="Phobius"/>
    </source>
</evidence>
<dbReference type="OrthoDB" id="227596at2"/>